<evidence type="ECO:0000313" key="3">
    <source>
        <dbReference type="EMBL" id="MCA9385291.1"/>
    </source>
</evidence>
<gene>
    <name evidence="3" type="ORF">KC717_01445</name>
</gene>
<dbReference type="GO" id="GO:0004134">
    <property type="term" value="F:4-alpha-glucanotransferase activity"/>
    <property type="evidence" value="ECO:0007669"/>
    <property type="project" value="InterPro"/>
</dbReference>
<reference evidence="3" key="2">
    <citation type="journal article" date="2021" name="Microbiome">
        <title>Successional dynamics and alternative stable states in a saline activated sludge microbial community over 9 years.</title>
        <authorList>
            <person name="Wang Y."/>
            <person name="Ye J."/>
            <person name="Ju F."/>
            <person name="Liu L."/>
            <person name="Boyd J.A."/>
            <person name="Deng Y."/>
            <person name="Parks D.H."/>
            <person name="Jiang X."/>
            <person name="Yin X."/>
            <person name="Woodcroft B.J."/>
            <person name="Tyson G.W."/>
            <person name="Hugenholtz P."/>
            <person name="Polz M.F."/>
            <person name="Zhang T."/>
        </authorList>
    </citation>
    <scope>NUCLEOTIDE SEQUENCE</scope>
    <source>
        <strain evidence="3">HKST-UBA11</strain>
    </source>
</reference>
<dbReference type="InterPro" id="IPR032790">
    <property type="entry name" value="GDE_C"/>
</dbReference>
<protein>
    <submittedName>
        <fullName evidence="3">Glycogen debranching enzyme family protein</fullName>
    </submittedName>
</protein>
<dbReference type="NCBIfam" id="TIGR01561">
    <property type="entry name" value="gde_arch"/>
    <property type="match status" value="1"/>
</dbReference>
<evidence type="ECO:0000259" key="2">
    <source>
        <dbReference type="Pfam" id="PF12439"/>
    </source>
</evidence>
<evidence type="ECO:0000313" key="4">
    <source>
        <dbReference type="Proteomes" id="UP000754563"/>
    </source>
</evidence>
<dbReference type="InterPro" id="IPR024742">
    <property type="entry name" value="Glycogen_debranch_N"/>
</dbReference>
<dbReference type="PANTHER" id="PTHR10569">
    <property type="entry name" value="GLYCOGEN DEBRANCHING ENZYME"/>
    <property type="match status" value="1"/>
</dbReference>
<dbReference type="Proteomes" id="UP000754563">
    <property type="component" value="Unassembled WGS sequence"/>
</dbReference>
<dbReference type="AlphaFoldDB" id="A0A955L822"/>
<dbReference type="InterPro" id="IPR008928">
    <property type="entry name" value="6-hairpin_glycosidase_sf"/>
</dbReference>
<dbReference type="InterPro" id="IPR010401">
    <property type="entry name" value="AGL/Gdb1"/>
</dbReference>
<dbReference type="SUPFAM" id="SSF48208">
    <property type="entry name" value="Six-hairpin glycosidases"/>
    <property type="match status" value="1"/>
</dbReference>
<evidence type="ECO:0000259" key="1">
    <source>
        <dbReference type="Pfam" id="PF06202"/>
    </source>
</evidence>
<dbReference type="Pfam" id="PF06202">
    <property type="entry name" value="GDE_C"/>
    <property type="match status" value="1"/>
</dbReference>
<dbReference type="InterPro" id="IPR012341">
    <property type="entry name" value="6hp_glycosidase-like_sf"/>
</dbReference>
<feature type="domain" description="Glycogen debranching enzyme bacterial and archaeal type N-terminal" evidence="2">
    <location>
        <begin position="4"/>
        <end position="214"/>
    </location>
</feature>
<dbReference type="InterPro" id="IPR006451">
    <property type="entry name" value="Glycogen_debranch_arc"/>
</dbReference>
<name>A0A955L822_9BACT</name>
<dbReference type="Gene3D" id="1.50.10.10">
    <property type="match status" value="1"/>
</dbReference>
<comment type="caution">
    <text evidence="3">The sequence shown here is derived from an EMBL/GenBank/DDBJ whole genome shotgun (WGS) entry which is preliminary data.</text>
</comment>
<reference evidence="3" key="1">
    <citation type="submission" date="2020-04" db="EMBL/GenBank/DDBJ databases">
        <authorList>
            <person name="Zhang T."/>
        </authorList>
    </citation>
    <scope>NUCLEOTIDE SEQUENCE</scope>
    <source>
        <strain evidence="3">HKST-UBA11</strain>
    </source>
</reference>
<sequence length="632" mass="72243">MQDEFLHTNSLGAYASSTFHSGNTRKYHGLLVASSPNIERSVIVSQVEEHVQIGEDHTPLSTICYKDTICSPDVSQCIENVIRAPYPTIEYDIEGLTISKQIKLAKDKNTVSVIYAIDTHQEIALHLKPFVTNRNFHSLQRFSDEKPYGVSISQNECTIEYSETQHLIIRVSGHTNFTDLACVYRDFEYTEELARGYDAHEDLFAPVGINAIFGEGSHTLVVTYAYIDTGIATGDQNFNTPIEFTPITTDYVEDALVQLNSLLSREAESFLVKSPTRTSIIAGYHWFEDWGRDTFISFRGLLLTQKKYDEAKEMLLTWAEYMKDGLIPNRPGLDEYNSIDATLWYIVSIYNYWIETQDETTIKTLLPTIAQSVEQLITGTRYNIMMEPTGILHAGDGNHGLTWMDAVVHGTPITPRSGAPVEIQMLWFNALNAFRVFEEKYGDQSVLYYINLILSNLKKSFRSLYWNSSTEYLVDYLTPTYKNIQIRPNPVIGLSLPFELLNPTLSKQVLSVIEKELYTPIGLKTLRSTDPQYQRTYSGSQEERDSAYHQGTVWPWLLGLYLKSYLIVHEHSKEAKIYVKEKLVAFWDELEKQELSYIPEVFSAETLKPNGCLSQAWNYATLLEVLHELELK</sequence>
<accession>A0A955L822</accession>
<organism evidence="3 4">
    <name type="scientific">Candidatus Dojkabacteria bacterium</name>
    <dbReference type="NCBI Taxonomy" id="2099670"/>
    <lineage>
        <taxon>Bacteria</taxon>
        <taxon>Candidatus Dojkabacteria</taxon>
    </lineage>
</organism>
<dbReference type="Pfam" id="PF12439">
    <property type="entry name" value="GDE_N"/>
    <property type="match status" value="1"/>
</dbReference>
<proteinExistence type="predicted"/>
<feature type="domain" description="Glycogen debranching enzyme C-terminal" evidence="1">
    <location>
        <begin position="268"/>
        <end position="624"/>
    </location>
</feature>
<dbReference type="PANTHER" id="PTHR10569:SF2">
    <property type="entry name" value="GLYCOGEN DEBRANCHING ENZYME"/>
    <property type="match status" value="1"/>
</dbReference>
<dbReference type="GO" id="GO:0004135">
    <property type="term" value="F:amylo-alpha-1,6-glucosidase activity"/>
    <property type="evidence" value="ECO:0007669"/>
    <property type="project" value="InterPro"/>
</dbReference>
<dbReference type="GO" id="GO:0005980">
    <property type="term" value="P:glycogen catabolic process"/>
    <property type="evidence" value="ECO:0007669"/>
    <property type="project" value="InterPro"/>
</dbReference>
<dbReference type="EMBL" id="JAGQLH010000011">
    <property type="protein sequence ID" value="MCA9385291.1"/>
    <property type="molecule type" value="Genomic_DNA"/>
</dbReference>